<dbReference type="CDD" id="cd17393">
    <property type="entry name" value="MFS_MosC_like"/>
    <property type="match status" value="1"/>
</dbReference>
<feature type="transmembrane region" description="Helical" evidence="5">
    <location>
        <begin position="295"/>
        <end position="316"/>
    </location>
</feature>
<dbReference type="InterPro" id="IPR020846">
    <property type="entry name" value="MFS_dom"/>
</dbReference>
<evidence type="ECO:0000259" key="6">
    <source>
        <dbReference type="PROSITE" id="PS50850"/>
    </source>
</evidence>
<dbReference type="GO" id="GO:0016020">
    <property type="term" value="C:membrane"/>
    <property type="evidence" value="ECO:0007669"/>
    <property type="project" value="UniProtKB-SubCell"/>
</dbReference>
<dbReference type="PROSITE" id="PS50850">
    <property type="entry name" value="MFS"/>
    <property type="match status" value="1"/>
</dbReference>
<feature type="transmembrane region" description="Helical" evidence="5">
    <location>
        <begin position="328"/>
        <end position="352"/>
    </location>
</feature>
<feature type="transmembrane region" description="Helical" evidence="5">
    <location>
        <begin position="100"/>
        <end position="120"/>
    </location>
</feature>
<comment type="caution">
    <text evidence="7">The sequence shown here is derived from an EMBL/GenBank/DDBJ whole genome shotgun (WGS) entry which is preliminary data.</text>
</comment>
<evidence type="ECO:0000256" key="3">
    <source>
        <dbReference type="ARBA" id="ARBA00022989"/>
    </source>
</evidence>
<evidence type="ECO:0000256" key="1">
    <source>
        <dbReference type="ARBA" id="ARBA00004141"/>
    </source>
</evidence>
<feature type="transmembrane region" description="Helical" evidence="5">
    <location>
        <begin position="77"/>
        <end position="94"/>
    </location>
</feature>
<dbReference type="InterPro" id="IPR051788">
    <property type="entry name" value="MFS_Transporter"/>
</dbReference>
<feature type="transmembrane region" description="Helical" evidence="5">
    <location>
        <begin position="141"/>
        <end position="161"/>
    </location>
</feature>
<comment type="subcellular location">
    <subcellularLocation>
        <location evidence="1">Membrane</location>
        <topology evidence="1">Multi-pass membrane protein</topology>
    </subcellularLocation>
</comment>
<accession>A0A7X0FAX9</accession>
<dbReference type="InterPro" id="IPR011701">
    <property type="entry name" value="MFS"/>
</dbReference>
<evidence type="ECO:0000256" key="5">
    <source>
        <dbReference type="SAM" id="Phobius"/>
    </source>
</evidence>
<feature type="transmembrane region" description="Helical" evidence="5">
    <location>
        <begin position="236"/>
        <end position="256"/>
    </location>
</feature>
<evidence type="ECO:0000256" key="2">
    <source>
        <dbReference type="ARBA" id="ARBA00022692"/>
    </source>
</evidence>
<protein>
    <submittedName>
        <fullName evidence="7">Fucose permease</fullName>
    </submittedName>
</protein>
<dbReference type="InterPro" id="IPR036259">
    <property type="entry name" value="MFS_trans_sf"/>
</dbReference>
<dbReference type="RefSeq" id="WP_055974704.1">
    <property type="nucleotide sequence ID" value="NZ_BAABEG010000001.1"/>
</dbReference>
<feature type="transmembrane region" description="Helical" evidence="5">
    <location>
        <begin position="268"/>
        <end position="289"/>
    </location>
</feature>
<organism evidence="7 8">
    <name type="scientific">Aminobacter aganoensis</name>
    <dbReference type="NCBI Taxonomy" id="83264"/>
    <lineage>
        <taxon>Bacteria</taxon>
        <taxon>Pseudomonadati</taxon>
        <taxon>Pseudomonadota</taxon>
        <taxon>Alphaproteobacteria</taxon>
        <taxon>Hyphomicrobiales</taxon>
        <taxon>Phyllobacteriaceae</taxon>
        <taxon>Aminobacter</taxon>
    </lineage>
</organism>
<sequence>MDAPNTTTASRARWAVAAAFFINGFITGSWAPQIPLLLTRLEISEFVLGLLILVFGLGALTAMPFSGYLMTKRGSRPVVIGFAWIVVFALLLVVLSPNVWVAAVTMFIFGGSIGAMDVAMNANAVAVERKLSRAIMSSSHGFWSLGGFAGGGLGGLFILSFGHLPHAMFVTVAAAAMTAFALPHLIGEDKPVAHEHHHFRLPRLPTIYLVGIMALFSMIPEGAVLDWAALYLKQELGADIATAGFAFAAFSGIMALMRFLGDGVRNRFGAVTTLRVSALIAACGMLAAGLAPNPWVAIAAFAFCGLGVANMVPIAFSAAGNQPGVPSNIGMSVVTTMGYSGILVAPSGIGFVAGHVGFAPVFVTLSGLLVVVCLMAGLARHADFRAMPHTAPAE</sequence>
<evidence type="ECO:0000313" key="7">
    <source>
        <dbReference type="EMBL" id="MBB6356059.1"/>
    </source>
</evidence>
<evidence type="ECO:0000256" key="4">
    <source>
        <dbReference type="ARBA" id="ARBA00023136"/>
    </source>
</evidence>
<feature type="transmembrane region" description="Helical" evidence="5">
    <location>
        <begin position="358"/>
        <end position="379"/>
    </location>
</feature>
<gene>
    <name evidence="7" type="ORF">GGR00_003864</name>
</gene>
<evidence type="ECO:0000313" key="8">
    <source>
        <dbReference type="Proteomes" id="UP000536262"/>
    </source>
</evidence>
<dbReference type="AlphaFoldDB" id="A0A7X0FAX9"/>
<feature type="domain" description="Major facilitator superfamily (MFS) profile" evidence="6">
    <location>
        <begin position="206"/>
        <end position="394"/>
    </location>
</feature>
<feature type="transmembrane region" description="Helical" evidence="5">
    <location>
        <begin position="12"/>
        <end position="31"/>
    </location>
</feature>
<dbReference type="PANTHER" id="PTHR23514:SF13">
    <property type="entry name" value="INNER MEMBRANE PROTEIN YBJJ"/>
    <property type="match status" value="1"/>
</dbReference>
<name>A0A7X0FAX9_9HYPH</name>
<dbReference type="Gene3D" id="1.20.1250.20">
    <property type="entry name" value="MFS general substrate transporter like domains"/>
    <property type="match status" value="2"/>
</dbReference>
<keyword evidence="8" id="KW-1185">Reference proteome</keyword>
<feature type="transmembrane region" description="Helical" evidence="5">
    <location>
        <begin position="43"/>
        <end position="65"/>
    </location>
</feature>
<keyword evidence="3 5" id="KW-1133">Transmembrane helix</keyword>
<proteinExistence type="predicted"/>
<dbReference type="Pfam" id="PF07690">
    <property type="entry name" value="MFS_1"/>
    <property type="match status" value="1"/>
</dbReference>
<dbReference type="Proteomes" id="UP000536262">
    <property type="component" value="Unassembled WGS sequence"/>
</dbReference>
<feature type="transmembrane region" description="Helical" evidence="5">
    <location>
        <begin position="207"/>
        <end position="230"/>
    </location>
</feature>
<dbReference type="PANTHER" id="PTHR23514">
    <property type="entry name" value="BYPASS OF STOP CODON PROTEIN 6"/>
    <property type="match status" value="1"/>
</dbReference>
<keyword evidence="2 5" id="KW-0812">Transmembrane</keyword>
<dbReference type="GO" id="GO:0022857">
    <property type="term" value="F:transmembrane transporter activity"/>
    <property type="evidence" value="ECO:0007669"/>
    <property type="project" value="InterPro"/>
</dbReference>
<dbReference type="EMBL" id="JACHOU010000011">
    <property type="protein sequence ID" value="MBB6356059.1"/>
    <property type="molecule type" value="Genomic_DNA"/>
</dbReference>
<dbReference type="SUPFAM" id="SSF103473">
    <property type="entry name" value="MFS general substrate transporter"/>
    <property type="match status" value="1"/>
</dbReference>
<keyword evidence="4 5" id="KW-0472">Membrane</keyword>
<reference evidence="7 8" key="1">
    <citation type="submission" date="2020-08" db="EMBL/GenBank/DDBJ databases">
        <title>Genomic Encyclopedia of Type Strains, Phase IV (KMG-IV): sequencing the most valuable type-strain genomes for metagenomic binning, comparative biology and taxonomic classification.</title>
        <authorList>
            <person name="Goeker M."/>
        </authorList>
    </citation>
    <scope>NUCLEOTIDE SEQUENCE [LARGE SCALE GENOMIC DNA]</scope>
    <source>
        <strain evidence="7 8">DSM 7051</strain>
    </source>
</reference>
<feature type="transmembrane region" description="Helical" evidence="5">
    <location>
        <begin position="167"/>
        <end position="186"/>
    </location>
</feature>